<gene>
    <name evidence="2" type="ORF">J2S23_000038</name>
</gene>
<feature type="transmembrane region" description="Helical" evidence="1">
    <location>
        <begin position="40"/>
        <end position="57"/>
    </location>
</feature>
<evidence type="ECO:0000313" key="3">
    <source>
        <dbReference type="Proteomes" id="UP001223079"/>
    </source>
</evidence>
<keyword evidence="1" id="KW-0472">Membrane</keyword>
<keyword evidence="3" id="KW-1185">Reference proteome</keyword>
<proteinExistence type="predicted"/>
<organism evidence="2 3">
    <name type="scientific">Streptococcus moroccensis</name>
    <dbReference type="NCBI Taxonomy" id="1451356"/>
    <lineage>
        <taxon>Bacteria</taxon>
        <taxon>Bacillati</taxon>
        <taxon>Bacillota</taxon>
        <taxon>Bacilli</taxon>
        <taxon>Lactobacillales</taxon>
        <taxon>Streptococcaceae</taxon>
        <taxon>Streptococcus</taxon>
    </lineage>
</organism>
<evidence type="ECO:0000256" key="1">
    <source>
        <dbReference type="SAM" id="Phobius"/>
    </source>
</evidence>
<reference evidence="2 3" key="1">
    <citation type="submission" date="2023-07" db="EMBL/GenBank/DDBJ databases">
        <title>Genomic Encyclopedia of Type Strains, Phase IV (KMG-IV): sequencing the most valuable type-strain genomes for metagenomic binning, comparative biology and taxonomic classification.</title>
        <authorList>
            <person name="Goeker M."/>
        </authorList>
    </citation>
    <scope>NUCLEOTIDE SEQUENCE [LARGE SCALE GENOMIC DNA]</scope>
    <source>
        <strain evidence="2 3">DSM 105143</strain>
    </source>
</reference>
<protein>
    <submittedName>
        <fullName evidence="2">Uncharacterized membrane protein YoaK (UPF0700 family)</fullName>
    </submittedName>
</protein>
<comment type="caution">
    <text evidence="2">The sequence shown here is derived from an EMBL/GenBank/DDBJ whole genome shotgun (WGS) entry which is preliminary data.</text>
</comment>
<dbReference type="RefSeq" id="WP_307120747.1">
    <property type="nucleotide sequence ID" value="NZ_JAUSTM010000001.1"/>
</dbReference>
<keyword evidence="1" id="KW-0812">Transmembrane</keyword>
<dbReference type="Proteomes" id="UP001223079">
    <property type="component" value="Unassembled WGS sequence"/>
</dbReference>
<evidence type="ECO:0000313" key="2">
    <source>
        <dbReference type="EMBL" id="MDQ0221507.1"/>
    </source>
</evidence>
<accession>A0ABT9YNN7</accession>
<feature type="transmembrane region" description="Helical" evidence="1">
    <location>
        <begin position="7"/>
        <end position="28"/>
    </location>
</feature>
<name>A0ABT9YNN7_9STRE</name>
<sequence length="89" mass="10066">MTEFVDVLTWVLVVFAYLMMIFLVRGQLAGRLDKPKWKPALWLFVLLLILLGAEILLEGFDQRPVGRFLLILAGAYFSASHTAINENGN</sequence>
<feature type="transmembrane region" description="Helical" evidence="1">
    <location>
        <begin position="64"/>
        <end position="84"/>
    </location>
</feature>
<keyword evidence="1" id="KW-1133">Transmembrane helix</keyword>
<dbReference type="EMBL" id="JAUSTM010000001">
    <property type="protein sequence ID" value="MDQ0221507.1"/>
    <property type="molecule type" value="Genomic_DNA"/>
</dbReference>